<feature type="domain" description="Cupin type-2" evidence="5">
    <location>
        <begin position="309"/>
        <end position="373"/>
    </location>
</feature>
<dbReference type="Gene3D" id="3.40.50.1110">
    <property type="entry name" value="SGNH hydrolase"/>
    <property type="match status" value="1"/>
</dbReference>
<dbReference type="InterPro" id="IPR011051">
    <property type="entry name" value="RmlC_Cupin_sf"/>
</dbReference>
<organism evidence="7 8">
    <name type="scientific">Pseudoxanthomonas kaohsiungensis</name>
    <dbReference type="NCBI Taxonomy" id="283923"/>
    <lineage>
        <taxon>Bacteria</taxon>
        <taxon>Pseudomonadati</taxon>
        <taxon>Pseudomonadota</taxon>
        <taxon>Gammaproteobacteria</taxon>
        <taxon>Lysobacterales</taxon>
        <taxon>Lysobacteraceae</taxon>
        <taxon>Pseudoxanthomonas</taxon>
    </lineage>
</organism>
<dbReference type="EMBL" id="JBHTKN010000004">
    <property type="protein sequence ID" value="MFD1042143.1"/>
    <property type="molecule type" value="Genomic_DNA"/>
</dbReference>
<evidence type="ECO:0000256" key="2">
    <source>
        <dbReference type="ARBA" id="ARBA00022801"/>
    </source>
</evidence>
<feature type="chain" id="PRO_5046912013" evidence="4">
    <location>
        <begin position="22"/>
        <end position="379"/>
    </location>
</feature>
<keyword evidence="8" id="KW-1185">Reference proteome</keyword>
<dbReference type="PANTHER" id="PTHR43695">
    <property type="entry name" value="PUTATIVE (AFU_ORTHOLOGUE AFUA_2G17250)-RELATED"/>
    <property type="match status" value="1"/>
</dbReference>
<keyword evidence="4" id="KW-0732">Signal</keyword>
<evidence type="ECO:0000256" key="4">
    <source>
        <dbReference type="SAM" id="SignalP"/>
    </source>
</evidence>
<dbReference type="Proteomes" id="UP001597033">
    <property type="component" value="Unassembled WGS sequence"/>
</dbReference>
<protein>
    <submittedName>
        <fullName evidence="7">GDSL-type esterase/lipase family protein</fullName>
    </submittedName>
</protein>
<dbReference type="CDD" id="cd01821">
    <property type="entry name" value="Rhamnogalacturan_acetylesterase_like"/>
    <property type="match status" value="1"/>
</dbReference>
<evidence type="ECO:0000313" key="7">
    <source>
        <dbReference type="EMBL" id="MFD1042143.1"/>
    </source>
</evidence>
<dbReference type="PANTHER" id="PTHR43695:SF1">
    <property type="entry name" value="RHAMNOGALACTURONAN ACETYLESTERASE"/>
    <property type="match status" value="1"/>
</dbReference>
<evidence type="ECO:0000313" key="8">
    <source>
        <dbReference type="Proteomes" id="UP001597033"/>
    </source>
</evidence>
<sequence length="379" mass="41457">MHKRLLPIALAFAALASLASAADAWAGPRRVFIAGDSTAAEYGPERAPRNGWGQQLQGFLDPAAFEVRNHAMGGRSSRSFIEEGRLEPVARELRKGDVLLIQFGHNDAKYEDPRRYNEPGQAYPQWLMRYVSLARERGATPVLLTPVSRRVWDFGSLLDTHARYTQAVRELAAREQVALIDLNASTTDWLRALGDQASKAYFEHVPEREVRDDTHFSVAGATMVACLVVRDWKALDPALGAHVVRDTDCGAPASARADLAAQKNPSSVVHERDLARQQPGPHGGAGTTTAYPLFAEAPGLSFVMRKRVLHKGAGIGLHQHHKDEIYYVLAGRGRYVLDGKVHDVAAGDAMLTRPGSTHAIEQVGEDDLVLLLAYPASPR</sequence>
<dbReference type="InterPro" id="IPR013096">
    <property type="entry name" value="Cupin_2"/>
</dbReference>
<feature type="region of interest" description="Disordered" evidence="3">
    <location>
        <begin position="260"/>
        <end position="288"/>
    </location>
</feature>
<evidence type="ECO:0000256" key="1">
    <source>
        <dbReference type="ARBA" id="ARBA00008668"/>
    </source>
</evidence>
<evidence type="ECO:0000259" key="6">
    <source>
        <dbReference type="Pfam" id="PF13472"/>
    </source>
</evidence>
<reference evidence="8" key="1">
    <citation type="journal article" date="2019" name="Int. J. Syst. Evol. Microbiol.">
        <title>The Global Catalogue of Microorganisms (GCM) 10K type strain sequencing project: providing services to taxonomists for standard genome sequencing and annotation.</title>
        <authorList>
            <consortium name="The Broad Institute Genomics Platform"/>
            <consortium name="The Broad Institute Genome Sequencing Center for Infectious Disease"/>
            <person name="Wu L."/>
            <person name="Ma J."/>
        </authorList>
    </citation>
    <scope>NUCLEOTIDE SEQUENCE [LARGE SCALE GENOMIC DNA]</scope>
    <source>
        <strain evidence="8">CCUG 55854</strain>
    </source>
</reference>
<dbReference type="RefSeq" id="WP_162375924.1">
    <property type="nucleotide sequence ID" value="NZ_JBHTKN010000004.1"/>
</dbReference>
<dbReference type="InterPro" id="IPR013830">
    <property type="entry name" value="SGNH_hydro"/>
</dbReference>
<dbReference type="Gene3D" id="2.60.120.10">
    <property type="entry name" value="Jelly Rolls"/>
    <property type="match status" value="1"/>
</dbReference>
<dbReference type="Pfam" id="PF07883">
    <property type="entry name" value="Cupin_2"/>
    <property type="match status" value="1"/>
</dbReference>
<dbReference type="Pfam" id="PF13472">
    <property type="entry name" value="Lipase_GDSL_2"/>
    <property type="match status" value="1"/>
</dbReference>
<comment type="caution">
    <text evidence="7">The sequence shown here is derived from an EMBL/GenBank/DDBJ whole genome shotgun (WGS) entry which is preliminary data.</text>
</comment>
<dbReference type="SUPFAM" id="SSF52266">
    <property type="entry name" value="SGNH hydrolase"/>
    <property type="match status" value="1"/>
</dbReference>
<proteinExistence type="inferred from homology"/>
<feature type="domain" description="SGNH hydrolase-type esterase" evidence="6">
    <location>
        <begin position="35"/>
        <end position="221"/>
    </location>
</feature>
<name>A0ABW3LUL2_9GAMM</name>
<comment type="similarity">
    <text evidence="1">Belongs to the 'GDSL' lipolytic enzyme family.</text>
</comment>
<gene>
    <name evidence="7" type="ORF">ACFQ2N_07265</name>
</gene>
<dbReference type="CDD" id="cd02221">
    <property type="entry name" value="cupin_TM1287-like"/>
    <property type="match status" value="1"/>
</dbReference>
<keyword evidence="2" id="KW-0378">Hydrolase</keyword>
<feature type="signal peptide" evidence="4">
    <location>
        <begin position="1"/>
        <end position="21"/>
    </location>
</feature>
<dbReference type="InterPro" id="IPR037459">
    <property type="entry name" value="RhgT-like"/>
</dbReference>
<evidence type="ECO:0000259" key="5">
    <source>
        <dbReference type="Pfam" id="PF07883"/>
    </source>
</evidence>
<dbReference type="InterPro" id="IPR036514">
    <property type="entry name" value="SGNH_hydro_sf"/>
</dbReference>
<dbReference type="SUPFAM" id="SSF51182">
    <property type="entry name" value="RmlC-like cupins"/>
    <property type="match status" value="1"/>
</dbReference>
<dbReference type="InterPro" id="IPR014710">
    <property type="entry name" value="RmlC-like_jellyroll"/>
</dbReference>
<evidence type="ECO:0000256" key="3">
    <source>
        <dbReference type="SAM" id="MobiDB-lite"/>
    </source>
</evidence>
<accession>A0ABW3LUL2</accession>